<name>A0A8S2WZZ5_9BILA</name>
<feature type="non-terminal residue" evidence="2">
    <location>
        <position position="1"/>
    </location>
</feature>
<reference evidence="2" key="1">
    <citation type="submission" date="2021-02" db="EMBL/GenBank/DDBJ databases">
        <authorList>
            <person name="Nowell W R."/>
        </authorList>
    </citation>
    <scope>NUCLEOTIDE SEQUENCE</scope>
</reference>
<sequence>MIQFSARIENVTILTNEDESTSFLVFTLDQDRQFAKLIEIIDKILR</sequence>
<protein>
    <submittedName>
        <fullName evidence="2">Uncharacterized protein</fullName>
    </submittedName>
</protein>
<dbReference type="EMBL" id="CAJOBJ010078886">
    <property type="protein sequence ID" value="CAF4491975.1"/>
    <property type="molecule type" value="Genomic_DNA"/>
</dbReference>
<dbReference type="EMBL" id="CAJOBI010073984">
    <property type="protein sequence ID" value="CAF4470521.1"/>
    <property type="molecule type" value="Genomic_DNA"/>
</dbReference>
<evidence type="ECO:0000313" key="2">
    <source>
        <dbReference type="EMBL" id="CAF4470521.1"/>
    </source>
</evidence>
<organism evidence="2 5">
    <name type="scientific">Rotaria magnacalcarata</name>
    <dbReference type="NCBI Taxonomy" id="392030"/>
    <lineage>
        <taxon>Eukaryota</taxon>
        <taxon>Metazoa</taxon>
        <taxon>Spiralia</taxon>
        <taxon>Gnathifera</taxon>
        <taxon>Rotifera</taxon>
        <taxon>Eurotatoria</taxon>
        <taxon>Bdelloidea</taxon>
        <taxon>Philodinida</taxon>
        <taxon>Philodinidae</taxon>
        <taxon>Rotaria</taxon>
    </lineage>
</organism>
<accession>A0A8S2WZZ5</accession>
<gene>
    <name evidence="1" type="ORF">BYL167_LOCUS29909</name>
    <name evidence="4" type="ORF">GIL414_LOCUS34297</name>
    <name evidence="2" type="ORF">SMN809_LOCUS33568</name>
    <name evidence="3" type="ORF">SMN809_LOCUS33611</name>
</gene>
<evidence type="ECO:0000313" key="4">
    <source>
        <dbReference type="EMBL" id="CAF4491975.1"/>
    </source>
</evidence>
<feature type="non-terminal residue" evidence="2">
    <location>
        <position position="46"/>
    </location>
</feature>
<dbReference type="EMBL" id="CAJOBI010074298">
    <property type="protein sequence ID" value="CAF4471555.1"/>
    <property type="molecule type" value="Genomic_DNA"/>
</dbReference>
<dbReference type="Proteomes" id="UP000676336">
    <property type="component" value="Unassembled WGS sequence"/>
</dbReference>
<evidence type="ECO:0000313" key="1">
    <source>
        <dbReference type="EMBL" id="CAF4361165.1"/>
    </source>
</evidence>
<dbReference type="Proteomes" id="UP000681967">
    <property type="component" value="Unassembled WGS sequence"/>
</dbReference>
<evidence type="ECO:0000313" key="5">
    <source>
        <dbReference type="Proteomes" id="UP000676336"/>
    </source>
</evidence>
<dbReference type="Proteomes" id="UP000681720">
    <property type="component" value="Unassembled WGS sequence"/>
</dbReference>
<dbReference type="EMBL" id="CAJOBH010047259">
    <property type="protein sequence ID" value="CAF4361165.1"/>
    <property type="molecule type" value="Genomic_DNA"/>
</dbReference>
<dbReference type="AlphaFoldDB" id="A0A8S2WZZ5"/>
<comment type="caution">
    <text evidence="2">The sequence shown here is derived from an EMBL/GenBank/DDBJ whole genome shotgun (WGS) entry which is preliminary data.</text>
</comment>
<proteinExistence type="predicted"/>
<evidence type="ECO:0000313" key="3">
    <source>
        <dbReference type="EMBL" id="CAF4471555.1"/>
    </source>
</evidence>